<keyword evidence="2" id="KW-1185">Reference proteome</keyword>
<gene>
    <name evidence="1" type="ORF">CQ13_28845</name>
</gene>
<protein>
    <submittedName>
        <fullName evidence="1">Uncharacterized protein</fullName>
    </submittedName>
</protein>
<accession>A0A0R3MQX8</accession>
<proteinExistence type="predicted"/>
<name>A0A0R3MQX8_9BRAD</name>
<dbReference type="EMBL" id="LLYA01000164">
    <property type="protein sequence ID" value="KRR22503.1"/>
    <property type="molecule type" value="Genomic_DNA"/>
</dbReference>
<dbReference type="RefSeq" id="WP_028346367.1">
    <property type="nucleotide sequence ID" value="NZ_LLYA01000164.1"/>
</dbReference>
<evidence type="ECO:0000313" key="2">
    <source>
        <dbReference type="Proteomes" id="UP000052023"/>
    </source>
</evidence>
<reference evidence="1 2" key="1">
    <citation type="submission" date="2014-03" db="EMBL/GenBank/DDBJ databases">
        <title>Bradyrhizobium valentinum sp. nov., isolated from effective nodules of Lupinus mariae-josephae, a lupine endemic of basic-lime soils in Eastern Spain.</title>
        <authorList>
            <person name="Duran D."/>
            <person name="Rey L."/>
            <person name="Navarro A."/>
            <person name="Busquets A."/>
            <person name="Imperial J."/>
            <person name="Ruiz-Argueso T."/>
        </authorList>
    </citation>
    <scope>NUCLEOTIDE SEQUENCE [LARGE SCALE GENOMIC DNA]</scope>
    <source>
        <strain evidence="1 2">Ro19</strain>
    </source>
</reference>
<comment type="caution">
    <text evidence="1">The sequence shown here is derived from an EMBL/GenBank/DDBJ whole genome shotgun (WGS) entry which is preliminary data.</text>
</comment>
<dbReference type="Proteomes" id="UP000052023">
    <property type="component" value="Unassembled WGS sequence"/>
</dbReference>
<organism evidence="1 2">
    <name type="scientific">Bradyrhizobium retamae</name>
    <dbReference type="NCBI Taxonomy" id="1300035"/>
    <lineage>
        <taxon>Bacteria</taxon>
        <taxon>Pseudomonadati</taxon>
        <taxon>Pseudomonadota</taxon>
        <taxon>Alphaproteobacteria</taxon>
        <taxon>Hyphomicrobiales</taxon>
        <taxon>Nitrobacteraceae</taxon>
        <taxon>Bradyrhizobium</taxon>
    </lineage>
</organism>
<dbReference type="AlphaFoldDB" id="A0A0R3MQX8"/>
<evidence type="ECO:0000313" key="1">
    <source>
        <dbReference type="EMBL" id="KRR22503.1"/>
    </source>
</evidence>
<sequence length="61" mass="6904">MMSEMQIHTIARQMMEKHGLTAIAQAAHNAQACESSGDIEEAKEWRHIEDAMKLMRGPHQS</sequence>